<dbReference type="OrthoDB" id="269117at2"/>
<evidence type="ECO:0000256" key="4">
    <source>
        <dbReference type="ARBA" id="ARBA00023163"/>
    </source>
</evidence>
<keyword evidence="7" id="KW-1185">Reference proteome</keyword>
<gene>
    <name evidence="6" type="ORF">GM676_00720</name>
</gene>
<dbReference type="AlphaFoldDB" id="A0A6L6PC13"/>
<keyword evidence="1" id="KW-0678">Repressor</keyword>
<keyword evidence="3 6" id="KW-0238">DNA-binding</keyword>
<evidence type="ECO:0000256" key="3">
    <source>
        <dbReference type="ARBA" id="ARBA00023125"/>
    </source>
</evidence>
<sequence>MTKSKLSVEQCATELKAVIARENRRVTSYDVAQVAGVSQSAVSRCFKPGASVSKATYALVMRAAALLDYIPNAAARSLITRRSNMVALIITNQANLYYPELLAELSQQINARGKRVLLFTLQREADVDCVLADVWQYQVDGVIAAARLSAEHIAEFERRRMPLVLFNRMLRDHSVNTVTCDHDEAGRLLVSRLAAAGHRQFGIIAGDADLSVAYERRRGACERIAELGLPPPVIAPGQYDYRSGALGLKAIIAQLGSVPDAIICGNDLMAIGCLDCARLELDIEVPGQLSVAGFDAVEPSSWIGYNLTTLRQPLPKMAASAADLLCARIAQHDTEIEKRVFSAQFIEGATARLTPAGASITAPARSATGLPLPVAIM</sequence>
<feature type="domain" description="HTH lacI-type" evidence="5">
    <location>
        <begin position="26"/>
        <end position="80"/>
    </location>
</feature>
<dbReference type="GO" id="GO:0003700">
    <property type="term" value="F:DNA-binding transcription factor activity"/>
    <property type="evidence" value="ECO:0007669"/>
    <property type="project" value="TreeGrafter"/>
</dbReference>
<dbReference type="Gene3D" id="3.40.50.2300">
    <property type="match status" value="2"/>
</dbReference>
<dbReference type="Pfam" id="PF00356">
    <property type="entry name" value="LacI"/>
    <property type="match status" value="1"/>
</dbReference>
<dbReference type="SMART" id="SM00354">
    <property type="entry name" value="HTH_LACI"/>
    <property type="match status" value="1"/>
</dbReference>
<proteinExistence type="predicted"/>
<keyword evidence="4" id="KW-0804">Transcription</keyword>
<dbReference type="PANTHER" id="PTHR30146">
    <property type="entry name" value="LACI-RELATED TRANSCRIPTIONAL REPRESSOR"/>
    <property type="match status" value="1"/>
</dbReference>
<evidence type="ECO:0000259" key="5">
    <source>
        <dbReference type="PROSITE" id="PS50932"/>
    </source>
</evidence>
<protein>
    <submittedName>
        <fullName evidence="6">LacI family DNA-binding transcriptional regulator</fullName>
    </submittedName>
</protein>
<dbReference type="SUPFAM" id="SSF47413">
    <property type="entry name" value="lambda repressor-like DNA-binding domains"/>
    <property type="match status" value="1"/>
</dbReference>
<evidence type="ECO:0000313" key="7">
    <source>
        <dbReference type="Proteomes" id="UP000475582"/>
    </source>
</evidence>
<evidence type="ECO:0000256" key="1">
    <source>
        <dbReference type="ARBA" id="ARBA00022491"/>
    </source>
</evidence>
<dbReference type="InterPro" id="IPR028082">
    <property type="entry name" value="Peripla_BP_I"/>
</dbReference>
<dbReference type="RefSeq" id="WP_155461468.1">
    <property type="nucleotide sequence ID" value="NZ_WNKY01000001.1"/>
</dbReference>
<dbReference type="CDD" id="cd06278">
    <property type="entry name" value="PBP1_LacI-like"/>
    <property type="match status" value="1"/>
</dbReference>
<dbReference type="InterPro" id="IPR000843">
    <property type="entry name" value="HTH_LacI"/>
</dbReference>
<dbReference type="SUPFAM" id="SSF53822">
    <property type="entry name" value="Periplasmic binding protein-like I"/>
    <property type="match status" value="1"/>
</dbReference>
<dbReference type="Proteomes" id="UP000475582">
    <property type="component" value="Unassembled WGS sequence"/>
</dbReference>
<organism evidence="6 7">
    <name type="scientific">Duganella radicis</name>
    <dbReference type="NCBI Taxonomy" id="551988"/>
    <lineage>
        <taxon>Bacteria</taxon>
        <taxon>Pseudomonadati</taxon>
        <taxon>Pseudomonadota</taxon>
        <taxon>Betaproteobacteria</taxon>
        <taxon>Burkholderiales</taxon>
        <taxon>Oxalobacteraceae</taxon>
        <taxon>Telluria group</taxon>
        <taxon>Duganella</taxon>
    </lineage>
</organism>
<dbReference type="EMBL" id="WNKY01000001">
    <property type="protein sequence ID" value="MTV36107.1"/>
    <property type="molecule type" value="Genomic_DNA"/>
</dbReference>
<accession>A0A6L6PC13</accession>
<name>A0A6L6PC13_9BURK</name>
<comment type="caution">
    <text evidence="6">The sequence shown here is derived from an EMBL/GenBank/DDBJ whole genome shotgun (WGS) entry which is preliminary data.</text>
</comment>
<evidence type="ECO:0000313" key="6">
    <source>
        <dbReference type="EMBL" id="MTV36107.1"/>
    </source>
</evidence>
<dbReference type="PANTHER" id="PTHR30146:SF95">
    <property type="entry name" value="RIBOSE OPERON REPRESSOR"/>
    <property type="match status" value="1"/>
</dbReference>
<dbReference type="InterPro" id="IPR010982">
    <property type="entry name" value="Lambda_DNA-bd_dom_sf"/>
</dbReference>
<dbReference type="GO" id="GO:0000976">
    <property type="term" value="F:transcription cis-regulatory region binding"/>
    <property type="evidence" value="ECO:0007669"/>
    <property type="project" value="TreeGrafter"/>
</dbReference>
<dbReference type="Pfam" id="PF13377">
    <property type="entry name" value="Peripla_BP_3"/>
    <property type="match status" value="1"/>
</dbReference>
<dbReference type="CDD" id="cd01392">
    <property type="entry name" value="HTH_LacI"/>
    <property type="match status" value="1"/>
</dbReference>
<keyword evidence="2" id="KW-0805">Transcription regulation</keyword>
<dbReference type="InterPro" id="IPR046335">
    <property type="entry name" value="LacI/GalR-like_sensor"/>
</dbReference>
<dbReference type="PROSITE" id="PS50932">
    <property type="entry name" value="HTH_LACI_2"/>
    <property type="match status" value="1"/>
</dbReference>
<dbReference type="Gene3D" id="1.10.260.40">
    <property type="entry name" value="lambda repressor-like DNA-binding domains"/>
    <property type="match status" value="1"/>
</dbReference>
<reference evidence="6 7" key="1">
    <citation type="submission" date="2019-11" db="EMBL/GenBank/DDBJ databases">
        <title>Type strains purchased from KCTC, JCM and DSMZ.</title>
        <authorList>
            <person name="Lu H."/>
        </authorList>
    </citation>
    <scope>NUCLEOTIDE SEQUENCE [LARGE SCALE GENOMIC DNA]</scope>
    <source>
        <strain evidence="6 7">KCTC 22382</strain>
    </source>
</reference>
<evidence type="ECO:0000256" key="2">
    <source>
        <dbReference type="ARBA" id="ARBA00023015"/>
    </source>
</evidence>